<evidence type="ECO:0000313" key="3">
    <source>
        <dbReference type="Proteomes" id="UP001316087"/>
    </source>
</evidence>
<evidence type="ECO:0008006" key="4">
    <source>
        <dbReference type="Google" id="ProtNLM"/>
    </source>
</evidence>
<protein>
    <recommendedName>
        <fullName evidence="4">Glycogen biosynthesis protein GlgD</fullName>
    </recommendedName>
</protein>
<evidence type="ECO:0000313" key="2">
    <source>
        <dbReference type="EMBL" id="MCH7321108.1"/>
    </source>
</evidence>
<organism evidence="2 3">
    <name type="scientific">Solibacillus palustris</name>
    <dbReference type="NCBI Taxonomy" id="2908203"/>
    <lineage>
        <taxon>Bacteria</taxon>
        <taxon>Bacillati</taxon>
        <taxon>Bacillota</taxon>
        <taxon>Bacilli</taxon>
        <taxon>Bacillales</taxon>
        <taxon>Caryophanaceae</taxon>
        <taxon>Solibacillus</taxon>
    </lineage>
</organism>
<dbReference type="Proteomes" id="UP001316087">
    <property type="component" value="Unassembled WGS sequence"/>
</dbReference>
<reference evidence="2 3" key="1">
    <citation type="submission" date="2022-03" db="EMBL/GenBank/DDBJ databases">
        <authorList>
            <person name="Jo J.-H."/>
            <person name="Im W.-T."/>
        </authorList>
    </citation>
    <scope>NUCLEOTIDE SEQUENCE [LARGE SCALE GENOMIC DNA]</scope>
    <source>
        <strain evidence="2 3">MA9</strain>
    </source>
</reference>
<accession>A0ABS9U9V4</accession>
<proteinExistence type="predicted"/>
<feature type="compositionally biased region" description="Low complexity" evidence="1">
    <location>
        <begin position="35"/>
        <end position="46"/>
    </location>
</feature>
<comment type="caution">
    <text evidence="2">The sequence shown here is derived from an EMBL/GenBank/DDBJ whole genome shotgun (WGS) entry which is preliminary data.</text>
</comment>
<dbReference type="EMBL" id="JAKZFC010000001">
    <property type="protein sequence ID" value="MCH7321108.1"/>
    <property type="molecule type" value="Genomic_DNA"/>
</dbReference>
<sequence length="78" mass="8876">MGNKNGNHNNRNSKKTMNARTHNPFGTYKNKDLDASNSNNNNPNDNLNEEFSAEFDAKLKNANNKTNHDKNQQSNKNK</sequence>
<evidence type="ECO:0000256" key="1">
    <source>
        <dbReference type="SAM" id="MobiDB-lite"/>
    </source>
</evidence>
<gene>
    <name evidence="2" type="ORF">LZ480_04315</name>
</gene>
<feature type="compositionally biased region" description="Low complexity" evidence="1">
    <location>
        <begin position="1"/>
        <end position="10"/>
    </location>
</feature>
<keyword evidence="3" id="KW-1185">Reference proteome</keyword>
<feature type="region of interest" description="Disordered" evidence="1">
    <location>
        <begin position="1"/>
        <end position="78"/>
    </location>
</feature>
<dbReference type="RefSeq" id="WP_241368144.1">
    <property type="nucleotide sequence ID" value="NZ_JAKZFC010000001.1"/>
</dbReference>
<name>A0ABS9U9V4_9BACL</name>